<feature type="transmembrane region" description="Helical" evidence="6">
    <location>
        <begin position="300"/>
        <end position="322"/>
    </location>
</feature>
<proteinExistence type="predicted"/>
<feature type="domain" description="ABC-2 type transporter transmembrane" evidence="7">
    <location>
        <begin position="55"/>
        <end position="269"/>
    </location>
</feature>
<dbReference type="PANTHER" id="PTHR19241">
    <property type="entry name" value="ATP-BINDING CASSETTE TRANSPORTER"/>
    <property type="match status" value="1"/>
</dbReference>
<comment type="caution">
    <text evidence="8">The sequence shown here is derived from an EMBL/GenBank/DDBJ whole genome shotgun (WGS) entry which is preliminary data.</text>
</comment>
<evidence type="ECO:0000313" key="9">
    <source>
        <dbReference type="Proteomes" id="UP001396334"/>
    </source>
</evidence>
<evidence type="ECO:0000256" key="6">
    <source>
        <dbReference type="SAM" id="Phobius"/>
    </source>
</evidence>
<gene>
    <name evidence="8" type="ORF">V6N11_064899</name>
</gene>
<evidence type="ECO:0000259" key="7">
    <source>
        <dbReference type="Pfam" id="PF01061"/>
    </source>
</evidence>
<dbReference type="Pfam" id="PF01061">
    <property type="entry name" value="ABC2_membrane"/>
    <property type="match status" value="1"/>
</dbReference>
<name>A0ABR2SJ67_9ROSI</name>
<evidence type="ECO:0000256" key="5">
    <source>
        <dbReference type="ARBA" id="ARBA00023136"/>
    </source>
</evidence>
<feature type="transmembrane region" description="Helical" evidence="6">
    <location>
        <begin position="151"/>
        <end position="177"/>
    </location>
</feature>
<accession>A0ABR2SJ67</accession>
<evidence type="ECO:0000313" key="8">
    <source>
        <dbReference type="EMBL" id="KAK9024998.1"/>
    </source>
</evidence>
<keyword evidence="4 6" id="KW-1133">Transmembrane helix</keyword>
<protein>
    <recommendedName>
        <fullName evidence="7">ABC-2 type transporter transmembrane domain-containing protein</fullName>
    </recommendedName>
</protein>
<keyword evidence="9" id="KW-1185">Reference proteome</keyword>
<keyword evidence="3 6" id="KW-0812">Transmembrane</keyword>
<comment type="subcellular location">
    <subcellularLocation>
        <location evidence="1">Membrane</location>
        <topology evidence="1">Multi-pass membrane protein</topology>
    </subcellularLocation>
</comment>
<feature type="transmembrane region" description="Helical" evidence="6">
    <location>
        <begin position="106"/>
        <end position="131"/>
    </location>
</feature>
<keyword evidence="5 6" id="KW-0472">Membrane</keyword>
<evidence type="ECO:0000256" key="1">
    <source>
        <dbReference type="ARBA" id="ARBA00004141"/>
    </source>
</evidence>
<sequence length="330" mass="37991">MYCSPDLLERGVDRTLNLFQILQGENKELVKQLSSPSPGSKDLYFSTRFPRNGFEQFKACLWKQCLSYWRSPAYNLMRIAFTTATSLLFGVLFWQQGKNINNQQDVFRIAGSMYSIIIFLGINNCSTVLPFVSTERTVLYRERFAGMYSSWAYSFAQVIVEIPYLITVATIYEVITYPMMGYQWSAYKIFWAFYSMLSALVCFNYLGMLLVSLTPNIQVASILTSSSYTMLILFSGFVIPKAQIPKWWIWLYYICPTSWAMNGMLTSQYGDVETQILAFGEKTSVAAFIQDYFGFHHDSLGSVASALFIIPVIFATLFAYFIRTLNFQRR</sequence>
<evidence type="ECO:0000256" key="2">
    <source>
        <dbReference type="ARBA" id="ARBA00022448"/>
    </source>
</evidence>
<reference evidence="8 9" key="1">
    <citation type="journal article" date="2024" name="G3 (Bethesda)">
        <title>Genome assembly of Hibiscus sabdariffa L. provides insights into metabolisms of medicinal natural products.</title>
        <authorList>
            <person name="Kim T."/>
        </authorList>
    </citation>
    <scope>NUCLEOTIDE SEQUENCE [LARGE SCALE GENOMIC DNA]</scope>
    <source>
        <strain evidence="8">TK-2024</strain>
        <tissue evidence="8">Old leaves</tissue>
    </source>
</reference>
<feature type="transmembrane region" description="Helical" evidence="6">
    <location>
        <begin position="217"/>
        <end position="240"/>
    </location>
</feature>
<evidence type="ECO:0000256" key="4">
    <source>
        <dbReference type="ARBA" id="ARBA00022989"/>
    </source>
</evidence>
<feature type="transmembrane region" description="Helical" evidence="6">
    <location>
        <begin position="189"/>
        <end position="211"/>
    </location>
</feature>
<feature type="transmembrane region" description="Helical" evidence="6">
    <location>
        <begin position="76"/>
        <end position="94"/>
    </location>
</feature>
<dbReference type="EMBL" id="JBBPBN010000014">
    <property type="protein sequence ID" value="KAK9024998.1"/>
    <property type="molecule type" value="Genomic_DNA"/>
</dbReference>
<dbReference type="Proteomes" id="UP001396334">
    <property type="component" value="Unassembled WGS sequence"/>
</dbReference>
<keyword evidence="2" id="KW-0813">Transport</keyword>
<organism evidence="8 9">
    <name type="scientific">Hibiscus sabdariffa</name>
    <name type="common">roselle</name>
    <dbReference type="NCBI Taxonomy" id="183260"/>
    <lineage>
        <taxon>Eukaryota</taxon>
        <taxon>Viridiplantae</taxon>
        <taxon>Streptophyta</taxon>
        <taxon>Embryophyta</taxon>
        <taxon>Tracheophyta</taxon>
        <taxon>Spermatophyta</taxon>
        <taxon>Magnoliopsida</taxon>
        <taxon>eudicotyledons</taxon>
        <taxon>Gunneridae</taxon>
        <taxon>Pentapetalae</taxon>
        <taxon>rosids</taxon>
        <taxon>malvids</taxon>
        <taxon>Malvales</taxon>
        <taxon>Malvaceae</taxon>
        <taxon>Malvoideae</taxon>
        <taxon>Hibiscus</taxon>
    </lineage>
</organism>
<dbReference type="InterPro" id="IPR013525">
    <property type="entry name" value="ABC2_TM"/>
</dbReference>
<evidence type="ECO:0000256" key="3">
    <source>
        <dbReference type="ARBA" id="ARBA00022692"/>
    </source>
</evidence>